<keyword evidence="1" id="KW-0732">Signal</keyword>
<organism evidence="2 3">
    <name type="scientific">Actinophytocola oryzae</name>
    <dbReference type="NCBI Taxonomy" id="502181"/>
    <lineage>
        <taxon>Bacteria</taxon>
        <taxon>Bacillati</taxon>
        <taxon>Actinomycetota</taxon>
        <taxon>Actinomycetes</taxon>
        <taxon>Pseudonocardiales</taxon>
        <taxon>Pseudonocardiaceae</taxon>
    </lineage>
</organism>
<gene>
    <name evidence="2" type="ORF">CLV71_11525</name>
</gene>
<sequence>MLRRSRTRIGVAALVLAAALAGTAVAAATTSSAKAPALPSPKDFVSNLDLECFRTSAYTPPPLHSPLTLSHLNPVLAGLPRWTVETLGPRTQLCSPVAKNDVLPPKEVLEFVRYVDLSCYRISGPAVGFPLTLSHLNPQLAHLPRRQVTVVSPEQLCVPVIKNDSVPPDEVLRLVRYVDLVCYRETPQASLGLSLLLTQLNPVLADIPPTKVDVTPNRQLCVPVRKNNQDIPDDVLKIVQWVDLEKFDVVAPAMHQIDLKLRHINPLLADLPAEPATLVSRHQLALPVAKNGNTPG</sequence>
<protein>
    <submittedName>
        <fullName evidence="2">Uncharacterized protein</fullName>
    </submittedName>
</protein>
<dbReference type="OrthoDB" id="3364835at2"/>
<accession>A0A4R7V2J1</accession>
<reference evidence="2 3" key="1">
    <citation type="submission" date="2019-03" db="EMBL/GenBank/DDBJ databases">
        <title>Genomic Encyclopedia of Archaeal and Bacterial Type Strains, Phase II (KMG-II): from individual species to whole genera.</title>
        <authorList>
            <person name="Goeker M."/>
        </authorList>
    </citation>
    <scope>NUCLEOTIDE SEQUENCE [LARGE SCALE GENOMIC DNA]</scope>
    <source>
        <strain evidence="2 3">DSM 45499</strain>
    </source>
</reference>
<evidence type="ECO:0000256" key="1">
    <source>
        <dbReference type="SAM" id="SignalP"/>
    </source>
</evidence>
<feature type="chain" id="PRO_5038355136" evidence="1">
    <location>
        <begin position="27"/>
        <end position="296"/>
    </location>
</feature>
<feature type="signal peptide" evidence="1">
    <location>
        <begin position="1"/>
        <end position="26"/>
    </location>
</feature>
<name>A0A4R7V2J1_9PSEU</name>
<comment type="caution">
    <text evidence="2">The sequence shown here is derived from an EMBL/GenBank/DDBJ whole genome shotgun (WGS) entry which is preliminary data.</text>
</comment>
<evidence type="ECO:0000313" key="3">
    <source>
        <dbReference type="Proteomes" id="UP000294927"/>
    </source>
</evidence>
<dbReference type="Proteomes" id="UP000294927">
    <property type="component" value="Unassembled WGS sequence"/>
</dbReference>
<dbReference type="RefSeq" id="WP_133906794.1">
    <property type="nucleotide sequence ID" value="NZ_SOCP01000015.1"/>
</dbReference>
<proteinExistence type="predicted"/>
<dbReference type="EMBL" id="SOCP01000015">
    <property type="protein sequence ID" value="TDV43563.1"/>
    <property type="molecule type" value="Genomic_DNA"/>
</dbReference>
<evidence type="ECO:0000313" key="2">
    <source>
        <dbReference type="EMBL" id="TDV43563.1"/>
    </source>
</evidence>
<dbReference type="AlphaFoldDB" id="A0A4R7V2J1"/>
<keyword evidence="3" id="KW-1185">Reference proteome</keyword>